<dbReference type="Pfam" id="PF13616">
    <property type="entry name" value="Rotamase_3"/>
    <property type="match status" value="1"/>
</dbReference>
<keyword evidence="6" id="KW-1185">Reference proteome</keyword>
<dbReference type="Proteomes" id="UP000199400">
    <property type="component" value="Unassembled WGS sequence"/>
</dbReference>
<evidence type="ECO:0000313" key="5">
    <source>
        <dbReference type="EMBL" id="SFE32316.1"/>
    </source>
</evidence>
<organism evidence="5 6">
    <name type="scientific">Nannocystis exedens</name>
    <dbReference type="NCBI Taxonomy" id="54"/>
    <lineage>
        <taxon>Bacteria</taxon>
        <taxon>Pseudomonadati</taxon>
        <taxon>Myxococcota</taxon>
        <taxon>Polyangia</taxon>
        <taxon>Nannocystales</taxon>
        <taxon>Nannocystaceae</taxon>
        <taxon>Nannocystis</taxon>
    </lineage>
</organism>
<feature type="signal peptide" evidence="3">
    <location>
        <begin position="1"/>
        <end position="23"/>
    </location>
</feature>
<protein>
    <submittedName>
        <fullName evidence="5">Peptidyl-prolyl cis-trans isomerase C</fullName>
    </submittedName>
</protein>
<evidence type="ECO:0000313" key="6">
    <source>
        <dbReference type="Proteomes" id="UP000199400"/>
    </source>
</evidence>
<keyword evidence="1" id="KW-0697">Rotamase</keyword>
<dbReference type="InterPro" id="IPR027304">
    <property type="entry name" value="Trigger_fact/SurA_dom_sf"/>
</dbReference>
<accession>A0A1I1ZKT0</accession>
<dbReference type="EMBL" id="FOMX01000012">
    <property type="protein sequence ID" value="SFE32316.1"/>
    <property type="molecule type" value="Genomic_DNA"/>
</dbReference>
<evidence type="ECO:0000256" key="1">
    <source>
        <dbReference type="PROSITE-ProRule" id="PRU00278"/>
    </source>
</evidence>
<feature type="compositionally biased region" description="Basic and acidic residues" evidence="2">
    <location>
        <begin position="218"/>
        <end position="233"/>
    </location>
</feature>
<dbReference type="Gene3D" id="1.10.4030.10">
    <property type="entry name" value="Porin chaperone SurA, peptide-binding domain"/>
    <property type="match status" value="1"/>
</dbReference>
<gene>
    <name evidence="5" type="ORF">SAMN02745121_03829</name>
</gene>
<feature type="chain" id="PRO_5011750158" evidence="3">
    <location>
        <begin position="24"/>
        <end position="411"/>
    </location>
</feature>
<evidence type="ECO:0000256" key="2">
    <source>
        <dbReference type="SAM" id="MobiDB-lite"/>
    </source>
</evidence>
<dbReference type="PANTHER" id="PTHR47245:SF2">
    <property type="entry name" value="PEPTIDYL-PROLYL CIS-TRANS ISOMERASE HP_0175-RELATED"/>
    <property type="match status" value="1"/>
</dbReference>
<feature type="domain" description="PpiC" evidence="4">
    <location>
        <begin position="194"/>
        <end position="312"/>
    </location>
</feature>
<evidence type="ECO:0000256" key="3">
    <source>
        <dbReference type="SAM" id="SignalP"/>
    </source>
</evidence>
<proteinExistence type="predicted"/>
<dbReference type="PROSITE" id="PS50198">
    <property type="entry name" value="PPIC_PPIASE_2"/>
    <property type="match status" value="1"/>
</dbReference>
<dbReference type="InterPro" id="IPR023058">
    <property type="entry name" value="PPIase_PpiC_CS"/>
</dbReference>
<dbReference type="PANTHER" id="PTHR47245">
    <property type="entry name" value="PEPTIDYLPROLYL ISOMERASE"/>
    <property type="match status" value="1"/>
</dbReference>
<name>A0A1I1ZKT0_9BACT</name>
<dbReference type="Gene3D" id="3.10.50.40">
    <property type="match status" value="1"/>
</dbReference>
<keyword evidence="1 5" id="KW-0413">Isomerase</keyword>
<dbReference type="AlphaFoldDB" id="A0A1I1ZKT0"/>
<reference evidence="6" key="1">
    <citation type="submission" date="2016-10" db="EMBL/GenBank/DDBJ databases">
        <authorList>
            <person name="Varghese N."/>
            <person name="Submissions S."/>
        </authorList>
    </citation>
    <scope>NUCLEOTIDE SEQUENCE [LARGE SCALE GENOMIC DNA]</scope>
    <source>
        <strain evidence="6">ATCC 25963</strain>
    </source>
</reference>
<feature type="region of interest" description="Disordered" evidence="2">
    <location>
        <begin position="22"/>
        <end position="46"/>
    </location>
</feature>
<dbReference type="Pfam" id="PF13623">
    <property type="entry name" value="SurA_N_2"/>
    <property type="match status" value="1"/>
</dbReference>
<keyword evidence="3" id="KW-0732">Signal</keyword>
<sequence>MLRFVPRVSLGLCLALAVGCSPSTPTPQKTDEKAAPEQPTKAAAGEGLPALPEVVATVNDVAIPLAQFKDIYDLKVKKYTDRGREIPPSADRRYRKSITERLVYNEILRQEAKARGIEVDAAKLAERETQQKQGIKDWDKHLQRRGETEQSLRDMYVAEILEQQFLEKDGKLTVTDAEVDEEYEKIKPNYKSEGERIHAAHILIPIGPQEQPTPMGEKPPEPSQEEKDKWRKEAMAKAEELHKKATAPGADFAQLAKENSVGPSADKGGDLGIFTKDRMVEEFSVAAFKLKPGEISKPVETKFGIHIIKILAKYPPGDLPKEALADQIKERLSQRKLHQGRRELKDALLAKYKVQNKMEELLGPDPRGPKRPPVVNPSEMPAGHPPIDMKAKGPAPAADDAKAEPEGGDGD</sequence>
<dbReference type="PROSITE" id="PS51257">
    <property type="entry name" value="PROKAR_LIPOPROTEIN"/>
    <property type="match status" value="1"/>
</dbReference>
<dbReference type="InterPro" id="IPR000297">
    <property type="entry name" value="PPIase_PpiC"/>
</dbReference>
<feature type="region of interest" description="Disordered" evidence="2">
    <location>
        <begin position="358"/>
        <end position="411"/>
    </location>
</feature>
<dbReference type="InterPro" id="IPR050245">
    <property type="entry name" value="PrsA_foldase"/>
</dbReference>
<dbReference type="STRING" id="54.SAMN02745121_03829"/>
<feature type="region of interest" description="Disordered" evidence="2">
    <location>
        <begin position="207"/>
        <end position="233"/>
    </location>
</feature>
<dbReference type="SUPFAM" id="SSF109998">
    <property type="entry name" value="Triger factor/SurA peptide-binding domain-like"/>
    <property type="match status" value="1"/>
</dbReference>
<dbReference type="SUPFAM" id="SSF54534">
    <property type="entry name" value="FKBP-like"/>
    <property type="match status" value="1"/>
</dbReference>
<evidence type="ECO:0000259" key="4">
    <source>
        <dbReference type="PROSITE" id="PS50198"/>
    </source>
</evidence>
<dbReference type="GO" id="GO:0003755">
    <property type="term" value="F:peptidyl-prolyl cis-trans isomerase activity"/>
    <property type="evidence" value="ECO:0007669"/>
    <property type="project" value="UniProtKB-KW"/>
</dbReference>
<dbReference type="PROSITE" id="PS01096">
    <property type="entry name" value="PPIC_PPIASE_1"/>
    <property type="match status" value="1"/>
</dbReference>
<dbReference type="InterPro" id="IPR046357">
    <property type="entry name" value="PPIase_dom_sf"/>
</dbReference>